<evidence type="ECO:0000313" key="3">
    <source>
        <dbReference type="EMBL" id="EMS73423.1"/>
    </source>
</evidence>
<organism evidence="3 4">
    <name type="scientific">Ruminiclostridium cellobioparum subsp. termitidis CT1112</name>
    <dbReference type="NCBI Taxonomy" id="1195236"/>
    <lineage>
        <taxon>Bacteria</taxon>
        <taxon>Bacillati</taxon>
        <taxon>Bacillota</taxon>
        <taxon>Clostridia</taxon>
        <taxon>Eubacteriales</taxon>
        <taxon>Oscillospiraceae</taxon>
        <taxon>Ruminiclostridium</taxon>
    </lineage>
</organism>
<feature type="repeat" description="ANK" evidence="1">
    <location>
        <begin position="129"/>
        <end position="161"/>
    </location>
</feature>
<dbReference type="SMART" id="SM00248">
    <property type="entry name" value="ANK"/>
    <property type="match status" value="3"/>
</dbReference>
<comment type="caution">
    <text evidence="3">The sequence shown here is derived from an EMBL/GenBank/DDBJ whole genome shotgun (WGS) entry which is preliminary data.</text>
</comment>
<keyword evidence="2" id="KW-1133">Transmembrane helix</keyword>
<reference evidence="3 4" key="1">
    <citation type="journal article" date="2013" name="Genome Announc.">
        <title>Draft Genome Sequence of the Cellulolytic, Mesophilic, Anaerobic Bacterium Clostridium termitidis Strain CT1112 (DSM 5398).</title>
        <authorList>
            <person name="Lal S."/>
            <person name="Ramachandran U."/>
            <person name="Zhang X."/>
            <person name="Munir R."/>
            <person name="Sparling R."/>
            <person name="Levin D.B."/>
        </authorList>
    </citation>
    <scope>NUCLEOTIDE SEQUENCE [LARGE SCALE GENOMIC DNA]</scope>
    <source>
        <strain evidence="3 4">CT1112</strain>
    </source>
</reference>
<protein>
    <submittedName>
        <fullName evidence="3">Ankyrin repeat protein</fullName>
    </submittedName>
</protein>
<dbReference type="Gene3D" id="1.25.40.20">
    <property type="entry name" value="Ankyrin repeat-containing domain"/>
    <property type="match status" value="1"/>
</dbReference>
<sequence>MGVAFFLGFIILLIIAGLMLISLIIGIILLIAGNIKKKKYQSKGENKKNPKIMIGIGTIMTAMPIIIVIIFCVLGGLASLEENRREKYFLANAVTNEDYGLLKQFLEGGVPADSNDYKLIGGNFVSDEGYATPLWLACGAGNYDMVKLLLEYGADPDREGPNRSTPVEQAISDGHYDILELLLSKGADPNYRNYAGNVYLVSACRTGDVKAVELLLKYGADPDVTDSDGVKLLEYEDTIYKYIPEYNTPPADEKDCLAIIDLLKEYGAEK</sequence>
<dbReference type="PROSITE" id="PS50297">
    <property type="entry name" value="ANK_REP_REGION"/>
    <property type="match status" value="3"/>
</dbReference>
<dbReference type="InterPro" id="IPR002110">
    <property type="entry name" value="Ankyrin_rpt"/>
</dbReference>
<dbReference type="Pfam" id="PF00023">
    <property type="entry name" value="Ank"/>
    <property type="match status" value="1"/>
</dbReference>
<dbReference type="Proteomes" id="UP000014155">
    <property type="component" value="Unassembled WGS sequence"/>
</dbReference>
<evidence type="ECO:0000256" key="2">
    <source>
        <dbReference type="SAM" id="Phobius"/>
    </source>
</evidence>
<feature type="transmembrane region" description="Helical" evidence="2">
    <location>
        <begin position="6"/>
        <end position="31"/>
    </location>
</feature>
<dbReference type="PROSITE" id="PS50088">
    <property type="entry name" value="ANK_REPEAT"/>
    <property type="match status" value="3"/>
</dbReference>
<keyword evidence="2" id="KW-0812">Transmembrane</keyword>
<keyword evidence="1" id="KW-0040">ANK repeat</keyword>
<gene>
    <name evidence="3" type="ORF">CTER_0602</name>
</gene>
<dbReference type="PANTHER" id="PTHR44207:SF2">
    <property type="entry name" value="REPEAT PROTEIN, PUTATIVE-RELATED"/>
    <property type="match status" value="1"/>
</dbReference>
<evidence type="ECO:0000313" key="4">
    <source>
        <dbReference type="Proteomes" id="UP000014155"/>
    </source>
</evidence>
<dbReference type="PATRIC" id="fig|1195236.3.peg.924"/>
<dbReference type="STRING" id="1195236.CTER_0602"/>
<feature type="repeat" description="ANK" evidence="1">
    <location>
        <begin position="162"/>
        <end position="194"/>
    </location>
</feature>
<proteinExistence type="predicted"/>
<keyword evidence="2" id="KW-0472">Membrane</keyword>
<feature type="repeat" description="ANK" evidence="1">
    <location>
        <begin position="195"/>
        <end position="227"/>
    </location>
</feature>
<dbReference type="eggNOG" id="COG0666">
    <property type="taxonomic scope" value="Bacteria"/>
</dbReference>
<keyword evidence="4" id="KW-1185">Reference proteome</keyword>
<accession>S0FXX3</accession>
<dbReference type="RefSeq" id="WP_004623919.1">
    <property type="nucleotide sequence ID" value="NZ_AORV01000020.1"/>
</dbReference>
<feature type="transmembrane region" description="Helical" evidence="2">
    <location>
        <begin position="52"/>
        <end position="78"/>
    </location>
</feature>
<name>S0FXX3_RUMCE</name>
<dbReference type="EMBL" id="AORV01000020">
    <property type="protein sequence ID" value="EMS73423.1"/>
    <property type="molecule type" value="Genomic_DNA"/>
</dbReference>
<dbReference type="PANTHER" id="PTHR44207">
    <property type="entry name" value="SURFACE ANTIGEN BSPA-LIKE-RELATED"/>
    <property type="match status" value="1"/>
</dbReference>
<dbReference type="SUPFAM" id="SSF48403">
    <property type="entry name" value="Ankyrin repeat"/>
    <property type="match status" value="1"/>
</dbReference>
<dbReference type="InterPro" id="IPR036770">
    <property type="entry name" value="Ankyrin_rpt-contain_sf"/>
</dbReference>
<dbReference type="AlphaFoldDB" id="S0FXX3"/>
<evidence type="ECO:0000256" key="1">
    <source>
        <dbReference type="PROSITE-ProRule" id="PRU00023"/>
    </source>
</evidence>
<dbReference type="Pfam" id="PF12796">
    <property type="entry name" value="Ank_2"/>
    <property type="match status" value="1"/>
</dbReference>